<evidence type="ECO:0000256" key="5">
    <source>
        <dbReference type="ARBA" id="ARBA00022692"/>
    </source>
</evidence>
<keyword evidence="5" id="KW-0812">Transmembrane</keyword>
<feature type="region of interest" description="Disordered" evidence="14">
    <location>
        <begin position="1"/>
        <end position="40"/>
    </location>
</feature>
<dbReference type="PANTHER" id="PTHR47947:SF26">
    <property type="entry name" value="CYTOCHROME P450"/>
    <property type="match status" value="1"/>
</dbReference>
<dbReference type="CDD" id="cd20654">
    <property type="entry name" value="CYP82"/>
    <property type="match status" value="1"/>
</dbReference>
<sequence>MDIKKSTKNCSSKDTSTRSRRSVARDWPPPHLAGSQSPHTTLGNMADKYGPLFTIWFGHHRTLVVSSWEIAKECFTTNDKAFANRPKALAAEVMAYKNAMFAFSPYGSYWRQTRKIVILKVLSNPRLEMFKHVRESEVSTFIKEIYQLWAKNNQVSVEMRRWFGDITLNVVLRLVVGKRFARNVTKEENGGNDRCREALRDFFDLFGEFVVSDALPYLRWLDLGGYEKTMKKIAKELDQVVEGWLQEHKQRKISGEAMKGHSDFMDVMLSTGTMDDETSSYDADTIIKATAHPSRYRYHNSDIDMGSRLLLNNPKTLKKAQEELDLHVGKERQVRESDVKNLVYLQAVLKETMRLYPAGPLSVPHESIEDCTLAGYHVPSGTRLLVNLSKLHRDPHVWVDPNEFRPERFLTTHMEVDVRGQHFELIPFGSGRRMCPGISFAQQVMHLTLATLLHAFEITTSSDEPVDMTEKVGLTNLKATPLEVHLTPRLPIQAYG</sequence>
<dbReference type="AlphaFoldDB" id="A0A6A1W9W6"/>
<dbReference type="GO" id="GO:0016020">
    <property type="term" value="C:membrane"/>
    <property type="evidence" value="ECO:0007669"/>
    <property type="project" value="UniProtKB-SubCell"/>
</dbReference>
<keyword evidence="11" id="KW-0472">Membrane</keyword>
<evidence type="ECO:0000256" key="13">
    <source>
        <dbReference type="RuleBase" id="RU000461"/>
    </source>
</evidence>
<dbReference type="Proteomes" id="UP000516437">
    <property type="component" value="Chromosome 3"/>
</dbReference>
<evidence type="ECO:0000256" key="8">
    <source>
        <dbReference type="ARBA" id="ARBA00023002"/>
    </source>
</evidence>
<dbReference type="GO" id="GO:0020037">
    <property type="term" value="F:heme binding"/>
    <property type="evidence" value="ECO:0007669"/>
    <property type="project" value="InterPro"/>
</dbReference>
<dbReference type="PRINTS" id="PR00463">
    <property type="entry name" value="EP450I"/>
</dbReference>
<dbReference type="InterPro" id="IPR050651">
    <property type="entry name" value="Plant_Cytochrome_P450_Monoox"/>
</dbReference>
<evidence type="ECO:0000313" key="16">
    <source>
        <dbReference type="Proteomes" id="UP000516437"/>
    </source>
</evidence>
<evidence type="ECO:0000256" key="11">
    <source>
        <dbReference type="ARBA" id="ARBA00023136"/>
    </source>
</evidence>
<dbReference type="PANTHER" id="PTHR47947">
    <property type="entry name" value="CYTOCHROME P450 82C3-RELATED"/>
    <property type="match status" value="1"/>
</dbReference>
<evidence type="ECO:0000256" key="14">
    <source>
        <dbReference type="SAM" id="MobiDB-lite"/>
    </source>
</evidence>
<keyword evidence="6 12" id="KW-0479">Metal-binding</keyword>
<accession>A0A6A1W9W6</accession>
<keyword evidence="8 13" id="KW-0560">Oxidoreductase</keyword>
<dbReference type="InterPro" id="IPR002401">
    <property type="entry name" value="Cyt_P450_E_grp-I"/>
</dbReference>
<evidence type="ECO:0000256" key="2">
    <source>
        <dbReference type="ARBA" id="ARBA00004370"/>
    </source>
</evidence>
<evidence type="ECO:0000256" key="3">
    <source>
        <dbReference type="ARBA" id="ARBA00010617"/>
    </source>
</evidence>
<evidence type="ECO:0000256" key="1">
    <source>
        <dbReference type="ARBA" id="ARBA00001971"/>
    </source>
</evidence>
<name>A0A6A1W9W6_9ROSI</name>
<keyword evidence="16" id="KW-1185">Reference proteome</keyword>
<comment type="similarity">
    <text evidence="3 13">Belongs to the cytochrome P450 family.</text>
</comment>
<keyword evidence="7" id="KW-1133">Transmembrane helix</keyword>
<proteinExistence type="inferred from homology"/>
<dbReference type="GO" id="GO:0016705">
    <property type="term" value="F:oxidoreductase activity, acting on paired donors, with incorporation or reduction of molecular oxygen"/>
    <property type="evidence" value="ECO:0007669"/>
    <property type="project" value="InterPro"/>
</dbReference>
<dbReference type="PRINTS" id="PR00385">
    <property type="entry name" value="P450"/>
</dbReference>
<dbReference type="InterPro" id="IPR001128">
    <property type="entry name" value="Cyt_P450"/>
</dbReference>
<comment type="subcellular location">
    <subcellularLocation>
        <location evidence="2">Membrane</location>
    </subcellularLocation>
</comment>
<evidence type="ECO:0000256" key="6">
    <source>
        <dbReference type="ARBA" id="ARBA00022723"/>
    </source>
</evidence>
<comment type="cofactor">
    <cofactor evidence="1 12">
        <name>heme</name>
        <dbReference type="ChEBI" id="CHEBI:30413"/>
    </cofactor>
</comment>
<evidence type="ECO:0000256" key="10">
    <source>
        <dbReference type="ARBA" id="ARBA00023033"/>
    </source>
</evidence>
<evidence type="ECO:0000256" key="7">
    <source>
        <dbReference type="ARBA" id="ARBA00022989"/>
    </source>
</evidence>
<comment type="caution">
    <text evidence="15">The sequence shown here is derived from an EMBL/GenBank/DDBJ whole genome shotgun (WGS) entry which is preliminary data.</text>
</comment>
<evidence type="ECO:0000256" key="9">
    <source>
        <dbReference type="ARBA" id="ARBA00023004"/>
    </source>
</evidence>
<dbReference type="EMBL" id="RXIC02000021">
    <property type="protein sequence ID" value="KAB1220488.1"/>
    <property type="molecule type" value="Genomic_DNA"/>
</dbReference>
<dbReference type="SUPFAM" id="SSF48264">
    <property type="entry name" value="Cytochrome P450"/>
    <property type="match status" value="1"/>
</dbReference>
<dbReference type="OrthoDB" id="2789670at2759"/>
<evidence type="ECO:0000313" key="15">
    <source>
        <dbReference type="EMBL" id="KAB1220488.1"/>
    </source>
</evidence>
<keyword evidence="4 12" id="KW-0349">Heme</keyword>
<dbReference type="InterPro" id="IPR017972">
    <property type="entry name" value="Cyt_P450_CS"/>
</dbReference>
<keyword evidence="10 13" id="KW-0503">Monooxygenase</keyword>
<evidence type="ECO:0000256" key="12">
    <source>
        <dbReference type="PIRSR" id="PIRSR602401-1"/>
    </source>
</evidence>
<organism evidence="15 16">
    <name type="scientific">Morella rubra</name>
    <name type="common">Chinese bayberry</name>
    <dbReference type="NCBI Taxonomy" id="262757"/>
    <lineage>
        <taxon>Eukaryota</taxon>
        <taxon>Viridiplantae</taxon>
        <taxon>Streptophyta</taxon>
        <taxon>Embryophyta</taxon>
        <taxon>Tracheophyta</taxon>
        <taxon>Spermatophyta</taxon>
        <taxon>Magnoliopsida</taxon>
        <taxon>eudicotyledons</taxon>
        <taxon>Gunneridae</taxon>
        <taxon>Pentapetalae</taxon>
        <taxon>rosids</taxon>
        <taxon>fabids</taxon>
        <taxon>Fagales</taxon>
        <taxon>Myricaceae</taxon>
        <taxon>Morella</taxon>
    </lineage>
</organism>
<feature type="binding site" description="axial binding residue" evidence="12">
    <location>
        <position position="435"/>
    </location>
    <ligand>
        <name>heme</name>
        <dbReference type="ChEBI" id="CHEBI:30413"/>
    </ligand>
    <ligandPart>
        <name>Fe</name>
        <dbReference type="ChEBI" id="CHEBI:18248"/>
    </ligandPart>
</feature>
<evidence type="ECO:0000256" key="4">
    <source>
        <dbReference type="ARBA" id="ARBA00022617"/>
    </source>
</evidence>
<dbReference type="InterPro" id="IPR036396">
    <property type="entry name" value="Cyt_P450_sf"/>
</dbReference>
<reference evidence="15 16" key="1">
    <citation type="journal article" date="2019" name="Plant Biotechnol. J.">
        <title>The red bayberry genome and genetic basis of sex determination.</title>
        <authorList>
            <person name="Jia H.M."/>
            <person name="Jia H.J."/>
            <person name="Cai Q.L."/>
            <person name="Wang Y."/>
            <person name="Zhao H.B."/>
            <person name="Yang W.F."/>
            <person name="Wang G.Y."/>
            <person name="Li Y.H."/>
            <person name="Zhan D.L."/>
            <person name="Shen Y.T."/>
            <person name="Niu Q.F."/>
            <person name="Chang L."/>
            <person name="Qiu J."/>
            <person name="Zhao L."/>
            <person name="Xie H.B."/>
            <person name="Fu W.Y."/>
            <person name="Jin J."/>
            <person name="Li X.W."/>
            <person name="Jiao Y."/>
            <person name="Zhou C.C."/>
            <person name="Tu T."/>
            <person name="Chai C.Y."/>
            <person name="Gao J.L."/>
            <person name="Fan L.J."/>
            <person name="van de Weg E."/>
            <person name="Wang J.Y."/>
            <person name="Gao Z.S."/>
        </authorList>
    </citation>
    <scope>NUCLEOTIDE SEQUENCE [LARGE SCALE GENOMIC DNA]</scope>
    <source>
        <tissue evidence="15">Leaves</tissue>
    </source>
</reference>
<dbReference type="PROSITE" id="PS00086">
    <property type="entry name" value="CYTOCHROME_P450"/>
    <property type="match status" value="1"/>
</dbReference>
<dbReference type="GO" id="GO:0004497">
    <property type="term" value="F:monooxygenase activity"/>
    <property type="evidence" value="ECO:0007669"/>
    <property type="project" value="UniProtKB-KW"/>
</dbReference>
<dbReference type="GO" id="GO:0005506">
    <property type="term" value="F:iron ion binding"/>
    <property type="evidence" value="ECO:0007669"/>
    <property type="project" value="InterPro"/>
</dbReference>
<gene>
    <name evidence="15" type="ORF">CJ030_MR3G015741</name>
</gene>
<dbReference type="Pfam" id="PF00067">
    <property type="entry name" value="p450"/>
    <property type="match status" value="1"/>
</dbReference>
<dbReference type="Gene3D" id="1.10.630.10">
    <property type="entry name" value="Cytochrome P450"/>
    <property type="match status" value="1"/>
</dbReference>
<keyword evidence="9 12" id="KW-0408">Iron</keyword>
<protein>
    <submittedName>
        <fullName evidence="15">Cytochrome P450 82A4</fullName>
    </submittedName>
</protein>
<dbReference type="FunFam" id="1.10.630.10:FF:000026">
    <property type="entry name" value="Cytochrome P450 82C4"/>
    <property type="match status" value="1"/>
</dbReference>